<dbReference type="InterPro" id="IPR010982">
    <property type="entry name" value="Lambda_DNA-bd_dom_sf"/>
</dbReference>
<name>A0ABV9Y1S7_9PSEU</name>
<reference evidence="3" key="1">
    <citation type="journal article" date="2019" name="Int. J. Syst. Evol. Microbiol.">
        <title>The Global Catalogue of Microorganisms (GCM) 10K type strain sequencing project: providing services to taxonomists for standard genome sequencing and annotation.</title>
        <authorList>
            <consortium name="The Broad Institute Genomics Platform"/>
            <consortium name="The Broad Institute Genome Sequencing Center for Infectious Disease"/>
            <person name="Wu L."/>
            <person name="Ma J."/>
        </authorList>
    </citation>
    <scope>NUCLEOTIDE SEQUENCE [LARGE SCALE GENOMIC DNA]</scope>
    <source>
        <strain evidence="3">KCTC 12848</strain>
    </source>
</reference>
<dbReference type="Gene3D" id="1.10.260.40">
    <property type="entry name" value="lambda repressor-like DNA-binding domains"/>
    <property type="match status" value="1"/>
</dbReference>
<dbReference type="RefSeq" id="WP_344038188.1">
    <property type="nucleotide sequence ID" value="NZ_BAAAKE010000010.1"/>
</dbReference>
<dbReference type="CDD" id="cd00093">
    <property type="entry name" value="HTH_XRE"/>
    <property type="match status" value="1"/>
</dbReference>
<organism evidence="2 3">
    <name type="scientific">Saccharothrix xinjiangensis</name>
    <dbReference type="NCBI Taxonomy" id="204798"/>
    <lineage>
        <taxon>Bacteria</taxon>
        <taxon>Bacillati</taxon>
        <taxon>Actinomycetota</taxon>
        <taxon>Actinomycetes</taxon>
        <taxon>Pseudonocardiales</taxon>
        <taxon>Pseudonocardiaceae</taxon>
        <taxon>Saccharothrix</taxon>
    </lineage>
</organism>
<evidence type="ECO:0000259" key="1">
    <source>
        <dbReference type="Pfam" id="PF19054"/>
    </source>
</evidence>
<dbReference type="InterPro" id="IPR001387">
    <property type="entry name" value="Cro/C1-type_HTH"/>
</dbReference>
<sequence>MLEDLLQYENEEESSDVKQERFSTVRSRELGEHLRRVRRQTNFKTGQLLEMLEWSAGKLSKLEKGTRGTSPCDIAFLLGALNVDLKTREQIIALAEESDTGSFLRLHHCALDTLPALLVDEDEAVDITSYDPVGIPEMVQTEDYALALIDDPDLVAARMRRQRPPKGFLGRRMTVFIHESALAHVVGSTWTMRDQLLQLALLAGSADTSIRIIPRSCGLHVALCRPATLLTLDPPLRPVVHVETDVATVFHDDPGIVEVYRNKMRQIDRLALDHAQSRELLAQWSDRYDTPEPRPGGAL</sequence>
<dbReference type="SUPFAM" id="SSF47413">
    <property type="entry name" value="lambda repressor-like DNA-binding domains"/>
    <property type="match status" value="1"/>
</dbReference>
<comment type="caution">
    <text evidence="2">The sequence shown here is derived from an EMBL/GenBank/DDBJ whole genome shotgun (WGS) entry which is preliminary data.</text>
</comment>
<evidence type="ECO:0000313" key="2">
    <source>
        <dbReference type="EMBL" id="MFC5055465.1"/>
    </source>
</evidence>
<evidence type="ECO:0000313" key="3">
    <source>
        <dbReference type="Proteomes" id="UP001595833"/>
    </source>
</evidence>
<feature type="domain" description="DUF5753" evidence="1">
    <location>
        <begin position="117"/>
        <end position="282"/>
    </location>
</feature>
<dbReference type="Pfam" id="PF13560">
    <property type="entry name" value="HTH_31"/>
    <property type="match status" value="1"/>
</dbReference>
<accession>A0ABV9Y1S7</accession>
<dbReference type="EMBL" id="JBHSJB010000014">
    <property type="protein sequence ID" value="MFC5055465.1"/>
    <property type="molecule type" value="Genomic_DNA"/>
</dbReference>
<dbReference type="InterPro" id="IPR043917">
    <property type="entry name" value="DUF5753"/>
</dbReference>
<keyword evidence="3" id="KW-1185">Reference proteome</keyword>
<dbReference type="Pfam" id="PF19054">
    <property type="entry name" value="DUF5753"/>
    <property type="match status" value="1"/>
</dbReference>
<gene>
    <name evidence="2" type="ORF">ACFPFM_17075</name>
</gene>
<dbReference type="Proteomes" id="UP001595833">
    <property type="component" value="Unassembled WGS sequence"/>
</dbReference>
<proteinExistence type="predicted"/>
<protein>
    <submittedName>
        <fullName evidence="2">Helix-turn-helix domain-containing protein</fullName>
    </submittedName>
</protein>